<evidence type="ECO:0000256" key="1">
    <source>
        <dbReference type="ARBA" id="ARBA00006754"/>
    </source>
</evidence>
<evidence type="ECO:0000259" key="3">
    <source>
        <dbReference type="Pfam" id="PF13556"/>
    </source>
</evidence>
<keyword evidence="6" id="KW-1185">Reference proteome</keyword>
<dbReference type="InterPro" id="IPR025736">
    <property type="entry name" value="PucR_C-HTH_dom"/>
</dbReference>
<organism evidence="5 6">
    <name type="scientific">Scopulibacillus cellulosilyticus</name>
    <dbReference type="NCBI Taxonomy" id="2665665"/>
    <lineage>
        <taxon>Bacteria</taxon>
        <taxon>Bacillati</taxon>
        <taxon>Bacillota</taxon>
        <taxon>Bacilli</taxon>
        <taxon>Bacillales</taxon>
        <taxon>Sporolactobacillaceae</taxon>
        <taxon>Scopulibacillus</taxon>
    </lineage>
</organism>
<protein>
    <submittedName>
        <fullName evidence="5">CdaR family transcriptional regulator</fullName>
    </submittedName>
</protein>
<dbReference type="PANTHER" id="PTHR33744">
    <property type="entry name" value="CARBOHYDRATE DIACID REGULATOR"/>
    <property type="match status" value="1"/>
</dbReference>
<evidence type="ECO:0000313" key="5">
    <source>
        <dbReference type="EMBL" id="MFC7395505.1"/>
    </source>
</evidence>
<comment type="caution">
    <text evidence="5">The sequence shown here is derived from an EMBL/GenBank/DDBJ whole genome shotgun (WGS) entry which is preliminary data.</text>
</comment>
<feature type="domain" description="CdaR GGDEF-like" evidence="4">
    <location>
        <begin position="143"/>
        <end position="258"/>
    </location>
</feature>
<dbReference type="Gene3D" id="1.10.10.2840">
    <property type="entry name" value="PucR C-terminal helix-turn-helix domain"/>
    <property type="match status" value="1"/>
</dbReference>
<evidence type="ECO:0000259" key="2">
    <source>
        <dbReference type="Pfam" id="PF05651"/>
    </source>
</evidence>
<feature type="domain" description="PucR C-terminal helix-turn-helix" evidence="3">
    <location>
        <begin position="309"/>
        <end position="365"/>
    </location>
</feature>
<dbReference type="InterPro" id="IPR041522">
    <property type="entry name" value="CdaR_GGDEF"/>
</dbReference>
<evidence type="ECO:0000259" key="4">
    <source>
        <dbReference type="Pfam" id="PF17853"/>
    </source>
</evidence>
<dbReference type="InterPro" id="IPR051448">
    <property type="entry name" value="CdaR-like_regulators"/>
</dbReference>
<dbReference type="PANTHER" id="PTHR33744:SF15">
    <property type="entry name" value="CARBOHYDRATE DIACID REGULATOR"/>
    <property type="match status" value="1"/>
</dbReference>
<dbReference type="Pfam" id="PF05651">
    <property type="entry name" value="Diacid_rec"/>
    <property type="match status" value="1"/>
</dbReference>
<dbReference type="Pfam" id="PF13556">
    <property type="entry name" value="HTH_30"/>
    <property type="match status" value="1"/>
</dbReference>
<reference evidence="6" key="1">
    <citation type="journal article" date="2019" name="Int. J. Syst. Evol. Microbiol.">
        <title>The Global Catalogue of Microorganisms (GCM) 10K type strain sequencing project: providing services to taxonomists for standard genome sequencing and annotation.</title>
        <authorList>
            <consortium name="The Broad Institute Genomics Platform"/>
            <consortium name="The Broad Institute Genome Sequencing Center for Infectious Disease"/>
            <person name="Wu L."/>
            <person name="Ma J."/>
        </authorList>
    </citation>
    <scope>NUCLEOTIDE SEQUENCE [LARGE SCALE GENOMIC DNA]</scope>
    <source>
        <strain evidence="6">CGMCC 1.16305</strain>
    </source>
</reference>
<accession>A0ABW2Q612</accession>
<sequence length="372" mass="42778">MSLLTKELAQDIVNRTMAILHKNINVMDDNGRIIGSGDLSRINEYHEGAVQVLEKNKSIEIDENEAKVLNNAKPGINLPILFYKKIVGVIGITGDPKDIRQYAELVKMAAEMALQQSFLMERFQWKQRLKEELVNQLIYDDLADESLIVEHSQSLGINLSIPRIAFIINIEDNKHREAEQEIIKQISNQLGENDLVSRTFDSDLIVLKSITKKGQDISSYINHVVKSIQFKGIKVGVGHFFEGIKGLKHSFETARKALFAGKKLYPESGIYYYDHLCFEVLMSDLESPNMDSAFQFFDHLLKQDKNDQLYQTLQVYIKENGELNETAKKLYIHRNTCTYRLEKIYKITGKDPRKTKDLLELYAASLVYQLRK</sequence>
<dbReference type="InterPro" id="IPR008599">
    <property type="entry name" value="Diacid_rec"/>
</dbReference>
<gene>
    <name evidence="5" type="ORF">ACFQRG_21585</name>
</gene>
<dbReference type="EMBL" id="JBHTCO010000045">
    <property type="protein sequence ID" value="MFC7395505.1"/>
    <property type="molecule type" value="Genomic_DNA"/>
</dbReference>
<dbReference type="Pfam" id="PF17853">
    <property type="entry name" value="GGDEF_2"/>
    <property type="match status" value="1"/>
</dbReference>
<dbReference type="RefSeq" id="WP_380970214.1">
    <property type="nucleotide sequence ID" value="NZ_JBHTCO010000045.1"/>
</dbReference>
<name>A0ABW2Q612_9BACL</name>
<feature type="domain" description="Putative sugar diacid recognition" evidence="2">
    <location>
        <begin position="4"/>
        <end position="137"/>
    </location>
</feature>
<proteinExistence type="inferred from homology"/>
<comment type="similarity">
    <text evidence="1">Belongs to the CdaR family.</text>
</comment>
<dbReference type="Proteomes" id="UP001596505">
    <property type="component" value="Unassembled WGS sequence"/>
</dbReference>
<dbReference type="InterPro" id="IPR042070">
    <property type="entry name" value="PucR_C-HTH_sf"/>
</dbReference>
<evidence type="ECO:0000313" key="6">
    <source>
        <dbReference type="Proteomes" id="UP001596505"/>
    </source>
</evidence>